<evidence type="ECO:0000256" key="9">
    <source>
        <dbReference type="ARBA" id="ARBA00022516"/>
    </source>
</evidence>
<dbReference type="GO" id="GO:0004605">
    <property type="term" value="F:phosphatidate cytidylyltransferase activity"/>
    <property type="evidence" value="ECO:0007669"/>
    <property type="project" value="UniProtKB-EC"/>
</dbReference>
<keyword evidence="12 18" id="KW-0548">Nucleotidyltransferase</keyword>
<dbReference type="EC" id="2.7.7.41" evidence="6 18"/>
<dbReference type="PANTHER" id="PTHR46382:SF1">
    <property type="entry name" value="PHOSPHATIDATE CYTIDYLYLTRANSFERASE"/>
    <property type="match status" value="1"/>
</dbReference>
<name>A0A7H1NSK8_9PROT</name>
<keyword evidence="14" id="KW-0443">Lipid metabolism</keyword>
<dbReference type="KEGG" id="ebla:JGUZn3_15450"/>
<dbReference type="PROSITE" id="PS01315">
    <property type="entry name" value="CDS"/>
    <property type="match status" value="1"/>
</dbReference>
<keyword evidence="15 19" id="KW-0472">Membrane</keyword>
<dbReference type="Proteomes" id="UP000516349">
    <property type="component" value="Chromosome"/>
</dbReference>
<keyword evidence="13 19" id="KW-1133">Transmembrane helix</keyword>
<dbReference type="GO" id="GO:0005886">
    <property type="term" value="C:plasma membrane"/>
    <property type="evidence" value="ECO:0007669"/>
    <property type="project" value="UniProtKB-SubCell"/>
</dbReference>
<dbReference type="InterPro" id="IPR000374">
    <property type="entry name" value="PC_trans"/>
</dbReference>
<evidence type="ECO:0000313" key="20">
    <source>
        <dbReference type="EMBL" id="QNT78768.1"/>
    </source>
</evidence>
<evidence type="ECO:0000256" key="3">
    <source>
        <dbReference type="ARBA" id="ARBA00005119"/>
    </source>
</evidence>
<comment type="pathway">
    <text evidence="4">Lipid metabolism.</text>
</comment>
<gene>
    <name evidence="20" type="ORF">JGUZn3_15450</name>
</gene>
<dbReference type="PANTHER" id="PTHR46382">
    <property type="entry name" value="PHOSPHATIDATE CYTIDYLYLTRANSFERASE"/>
    <property type="match status" value="1"/>
</dbReference>
<reference evidence="20 21" key="1">
    <citation type="submission" date="2020-08" db="EMBL/GenBank/DDBJ databases">
        <title>Complete genome sequence of Entomobacter blattae G55GP.</title>
        <authorList>
            <person name="Poehlein A."/>
            <person name="Guzman J."/>
            <person name="Daniel R."/>
            <person name="Vilcinskas A."/>
        </authorList>
    </citation>
    <scope>NUCLEOTIDE SEQUENCE [LARGE SCALE GENOMIC DNA]</scope>
    <source>
        <strain evidence="20 21">G55GP</strain>
    </source>
</reference>
<feature type="transmembrane region" description="Helical" evidence="19">
    <location>
        <begin position="77"/>
        <end position="103"/>
    </location>
</feature>
<comment type="similarity">
    <text evidence="5 18">Belongs to the CDS family.</text>
</comment>
<dbReference type="GO" id="GO:0016024">
    <property type="term" value="P:CDP-diacylglycerol biosynthetic process"/>
    <property type="evidence" value="ECO:0007669"/>
    <property type="project" value="UniProtKB-UniPathway"/>
</dbReference>
<keyword evidence="8" id="KW-1003">Cell membrane</keyword>
<evidence type="ECO:0000256" key="15">
    <source>
        <dbReference type="ARBA" id="ARBA00023136"/>
    </source>
</evidence>
<evidence type="ECO:0000256" key="13">
    <source>
        <dbReference type="ARBA" id="ARBA00022989"/>
    </source>
</evidence>
<evidence type="ECO:0000256" key="1">
    <source>
        <dbReference type="ARBA" id="ARBA00001698"/>
    </source>
</evidence>
<dbReference type="EMBL" id="CP060244">
    <property type="protein sequence ID" value="QNT78768.1"/>
    <property type="molecule type" value="Genomic_DNA"/>
</dbReference>
<comment type="catalytic activity">
    <reaction evidence="1 18">
        <text>a 1,2-diacyl-sn-glycero-3-phosphate + CTP + H(+) = a CDP-1,2-diacyl-sn-glycerol + diphosphate</text>
        <dbReference type="Rhea" id="RHEA:16229"/>
        <dbReference type="ChEBI" id="CHEBI:15378"/>
        <dbReference type="ChEBI" id="CHEBI:33019"/>
        <dbReference type="ChEBI" id="CHEBI:37563"/>
        <dbReference type="ChEBI" id="CHEBI:58332"/>
        <dbReference type="ChEBI" id="CHEBI:58608"/>
        <dbReference type="EC" id="2.7.7.41"/>
    </reaction>
</comment>
<keyword evidence="11 18" id="KW-0812">Transmembrane</keyword>
<evidence type="ECO:0000256" key="5">
    <source>
        <dbReference type="ARBA" id="ARBA00010185"/>
    </source>
</evidence>
<feature type="transmembrane region" description="Helical" evidence="19">
    <location>
        <begin position="229"/>
        <end position="246"/>
    </location>
</feature>
<evidence type="ECO:0000256" key="4">
    <source>
        <dbReference type="ARBA" id="ARBA00005189"/>
    </source>
</evidence>
<keyword evidence="9" id="KW-0444">Lipid biosynthesis</keyword>
<keyword evidence="21" id="KW-1185">Reference proteome</keyword>
<dbReference type="UniPathway" id="UPA00557">
    <property type="reaction ID" value="UER00614"/>
</dbReference>
<evidence type="ECO:0000256" key="11">
    <source>
        <dbReference type="ARBA" id="ARBA00022692"/>
    </source>
</evidence>
<feature type="transmembrane region" description="Helical" evidence="19">
    <location>
        <begin position="48"/>
        <end position="71"/>
    </location>
</feature>
<evidence type="ECO:0000256" key="19">
    <source>
        <dbReference type="SAM" id="Phobius"/>
    </source>
</evidence>
<evidence type="ECO:0000256" key="10">
    <source>
        <dbReference type="ARBA" id="ARBA00022679"/>
    </source>
</evidence>
<dbReference type="AlphaFoldDB" id="A0A7H1NSK8"/>
<evidence type="ECO:0000313" key="21">
    <source>
        <dbReference type="Proteomes" id="UP000516349"/>
    </source>
</evidence>
<sequence length="247" mass="26154">MRLFSAVIMVIIAGGGIFFGGWVFITLLVMLVFFMMWEWCGLYNISPYSVKGFLGLIWPIIAVLSASFGYWQESFAILAMGWIAGTTLWFGASVIGVSSLSLLWLRVQPLGLQNVLFLVCIVAASDSCAYLGGRLLGGRKLAPAISPAKTVSGALCALGAACMVGIVLCLYVYTLPMTGGGIFLYGVCGGVLGVATQVGDLAESALKRARGVKDSSHMIPGHGGFLDRFDGYLVAAPVGVVLFLLLY</sequence>
<proteinExistence type="inferred from homology"/>
<keyword evidence="17" id="KW-1208">Phospholipid metabolism</keyword>
<keyword evidence="16" id="KW-0594">Phospholipid biosynthesis</keyword>
<evidence type="ECO:0000256" key="12">
    <source>
        <dbReference type="ARBA" id="ARBA00022695"/>
    </source>
</evidence>
<evidence type="ECO:0000256" key="6">
    <source>
        <dbReference type="ARBA" id="ARBA00012487"/>
    </source>
</evidence>
<comment type="pathway">
    <text evidence="3 18">Phospholipid metabolism; CDP-diacylglycerol biosynthesis; CDP-diacylglycerol from sn-glycerol 3-phosphate: step 3/3.</text>
</comment>
<evidence type="ECO:0000256" key="14">
    <source>
        <dbReference type="ARBA" id="ARBA00023098"/>
    </source>
</evidence>
<evidence type="ECO:0000256" key="16">
    <source>
        <dbReference type="ARBA" id="ARBA00023209"/>
    </source>
</evidence>
<evidence type="ECO:0000256" key="8">
    <source>
        <dbReference type="ARBA" id="ARBA00022475"/>
    </source>
</evidence>
<organism evidence="20 21">
    <name type="scientific">Entomobacter blattae</name>
    <dbReference type="NCBI Taxonomy" id="2762277"/>
    <lineage>
        <taxon>Bacteria</taxon>
        <taxon>Pseudomonadati</taxon>
        <taxon>Pseudomonadota</taxon>
        <taxon>Alphaproteobacteria</taxon>
        <taxon>Acetobacterales</taxon>
        <taxon>Acetobacteraceae</taxon>
        <taxon>Entomobacter</taxon>
    </lineage>
</organism>
<feature type="transmembrane region" description="Helical" evidence="19">
    <location>
        <begin position="152"/>
        <end position="173"/>
    </location>
</feature>
<dbReference type="Pfam" id="PF01148">
    <property type="entry name" value="CTP_transf_1"/>
    <property type="match status" value="1"/>
</dbReference>
<feature type="transmembrane region" description="Helical" evidence="19">
    <location>
        <begin position="115"/>
        <end position="132"/>
    </location>
</feature>
<feature type="transmembrane region" description="Helical" evidence="19">
    <location>
        <begin position="6"/>
        <end position="36"/>
    </location>
</feature>
<evidence type="ECO:0000256" key="7">
    <source>
        <dbReference type="ARBA" id="ARBA00019373"/>
    </source>
</evidence>
<evidence type="ECO:0000256" key="17">
    <source>
        <dbReference type="ARBA" id="ARBA00023264"/>
    </source>
</evidence>
<comment type="subcellular location">
    <subcellularLocation>
        <location evidence="2">Cell membrane</location>
        <topology evidence="2">Multi-pass membrane protein</topology>
    </subcellularLocation>
</comment>
<protein>
    <recommendedName>
        <fullName evidence="7 18">Phosphatidate cytidylyltransferase</fullName>
        <ecNumber evidence="6 18">2.7.7.41</ecNumber>
    </recommendedName>
</protein>
<evidence type="ECO:0000256" key="18">
    <source>
        <dbReference type="RuleBase" id="RU003938"/>
    </source>
</evidence>
<accession>A0A7H1NSK8</accession>
<evidence type="ECO:0000256" key="2">
    <source>
        <dbReference type="ARBA" id="ARBA00004651"/>
    </source>
</evidence>
<keyword evidence="10 18" id="KW-0808">Transferase</keyword>